<protein>
    <recommendedName>
        <fullName evidence="1">UPF0246 protein HMPREF9302_01225</fullName>
    </recommendedName>
</protein>
<dbReference type="RefSeq" id="WP_036853989.1">
    <property type="nucleotide sequence ID" value="NZ_JRNU01000002.1"/>
</dbReference>
<evidence type="ECO:0000256" key="1">
    <source>
        <dbReference type="HAMAP-Rule" id="MF_00652"/>
    </source>
</evidence>
<dbReference type="AlphaFoldDB" id="A0A096B1G9"/>
<comment type="caution">
    <text evidence="2">The sequence shown here is derived from an EMBL/GenBank/DDBJ whole genome shotgun (WGS) entry which is preliminary data.</text>
</comment>
<gene>
    <name evidence="2" type="ORF">HMPREF9302_01225</name>
</gene>
<dbReference type="HAMAP" id="MF_00652">
    <property type="entry name" value="UPF0246"/>
    <property type="match status" value="1"/>
</dbReference>
<evidence type="ECO:0000313" key="3">
    <source>
        <dbReference type="Proteomes" id="UP000029614"/>
    </source>
</evidence>
<dbReference type="OrthoDB" id="9777133at2"/>
<dbReference type="PANTHER" id="PTHR30283:SF4">
    <property type="entry name" value="PEROXIDE STRESS RESISTANCE PROTEIN YAAA"/>
    <property type="match status" value="1"/>
</dbReference>
<dbReference type="Proteomes" id="UP000029614">
    <property type="component" value="Unassembled WGS sequence"/>
</dbReference>
<dbReference type="PANTHER" id="PTHR30283">
    <property type="entry name" value="PEROXIDE STRESS RESPONSE PROTEIN YAAA"/>
    <property type="match status" value="1"/>
</dbReference>
<organism evidence="2 3">
    <name type="scientific">Prevotella amnii DNF00058</name>
    <dbReference type="NCBI Taxonomy" id="1401066"/>
    <lineage>
        <taxon>Bacteria</taxon>
        <taxon>Pseudomonadati</taxon>
        <taxon>Bacteroidota</taxon>
        <taxon>Bacteroidia</taxon>
        <taxon>Bacteroidales</taxon>
        <taxon>Prevotellaceae</taxon>
        <taxon>Prevotella</taxon>
    </lineage>
</organism>
<reference evidence="2 3" key="1">
    <citation type="submission" date="2014-07" db="EMBL/GenBank/DDBJ databases">
        <authorList>
            <person name="McCorrison J."/>
            <person name="Sanka R."/>
            <person name="Torralba M."/>
            <person name="Gillis M."/>
            <person name="Haft D.H."/>
            <person name="Methe B."/>
            <person name="Sutton G."/>
            <person name="Nelson K.E."/>
        </authorList>
    </citation>
    <scope>NUCLEOTIDE SEQUENCE [LARGE SCALE GENOMIC DNA]</scope>
    <source>
        <strain evidence="2 3">DNF00058</strain>
    </source>
</reference>
<dbReference type="InterPro" id="IPR005583">
    <property type="entry name" value="YaaA"/>
</dbReference>
<proteinExistence type="inferred from homology"/>
<sequence length="260" mass="30188">MQILLASAKIMKSETSLAASINSIPIFLKEAQTFARELSEYTIEELTNLLKCSVNIALENKLRYQDFMNQDACLPAIFAYYGQVYKCLKVDSLTTDNLIYAQKHLFILSFLYGILRPLDNIHPYRLEGNVVLKSTNFSNIFAYWKPLLTDFLIDKVKKDDGILLHLATEEFQHLFDWKRILSEVHVIKPLFMINKGSKLKIISMYAKSCRGAMTNYIIKNKINTISQLLKFEYNGFVYERHYGDKDNPHFILDSPIKTYI</sequence>
<evidence type="ECO:0000313" key="2">
    <source>
        <dbReference type="EMBL" id="KGF53178.1"/>
    </source>
</evidence>
<accession>A0A096B1G9</accession>
<name>A0A096B1G9_9BACT</name>
<dbReference type="GO" id="GO:0005829">
    <property type="term" value="C:cytosol"/>
    <property type="evidence" value="ECO:0007669"/>
    <property type="project" value="TreeGrafter"/>
</dbReference>
<keyword evidence="3" id="KW-1185">Reference proteome</keyword>
<dbReference type="EMBL" id="JRNU01000002">
    <property type="protein sequence ID" value="KGF53178.1"/>
    <property type="molecule type" value="Genomic_DNA"/>
</dbReference>
<comment type="similarity">
    <text evidence="1">Belongs to the UPF0246 family.</text>
</comment>
<dbReference type="Pfam" id="PF03883">
    <property type="entry name" value="H2O2_YaaD"/>
    <property type="match status" value="1"/>
</dbReference>
<dbReference type="GO" id="GO:0033194">
    <property type="term" value="P:response to hydroperoxide"/>
    <property type="evidence" value="ECO:0007669"/>
    <property type="project" value="TreeGrafter"/>
</dbReference>